<dbReference type="RefSeq" id="WP_095260368.1">
    <property type="nucleotide sequence ID" value="NZ_NPBV01000002.1"/>
</dbReference>
<sequence length="102" mass="11697">MLSEEAVLRQMKEELERALDHDDVQKQREHVRAVRSMCDLFLQSERSERPVKTQVSKPSEAAVSPSAAEWAAMTGEWPDQQTPKKAFEEDDDESNGKSLFDF</sequence>
<proteinExistence type="predicted"/>
<protein>
    <recommendedName>
        <fullName evidence="4">YwdI family protein</fullName>
    </recommendedName>
</protein>
<dbReference type="Pfam" id="PF17261">
    <property type="entry name" value="DUF5327"/>
    <property type="match status" value="1"/>
</dbReference>
<gene>
    <name evidence="2" type="ORF">CHH64_02060</name>
</gene>
<feature type="region of interest" description="Disordered" evidence="1">
    <location>
        <begin position="47"/>
        <end position="102"/>
    </location>
</feature>
<evidence type="ECO:0008006" key="4">
    <source>
        <dbReference type="Google" id="ProtNLM"/>
    </source>
</evidence>
<dbReference type="EMBL" id="NPBV01000002">
    <property type="protein sequence ID" value="PAD22518.1"/>
    <property type="molecule type" value="Genomic_DNA"/>
</dbReference>
<reference evidence="2 3" key="1">
    <citation type="submission" date="2017-07" db="EMBL/GenBank/DDBJ databases">
        <title>Isolation and whole genome analysis of endospore-forming bacteria from heroin.</title>
        <authorList>
            <person name="Kalinowski J."/>
            <person name="Ahrens B."/>
            <person name="Al-Dilaimi A."/>
            <person name="Winkler A."/>
            <person name="Wibberg D."/>
            <person name="Schleenbecker U."/>
            <person name="Ruckert C."/>
            <person name="Wolfel R."/>
            <person name="Grass G."/>
        </authorList>
    </citation>
    <scope>NUCLEOTIDE SEQUENCE [LARGE SCALE GENOMIC DNA]</scope>
    <source>
        <strain evidence="2 3">7528</strain>
    </source>
</reference>
<comment type="caution">
    <text evidence="2">The sequence shown here is derived from an EMBL/GenBank/DDBJ whole genome shotgun (WGS) entry which is preliminary data.</text>
</comment>
<feature type="compositionally biased region" description="Low complexity" evidence="1">
    <location>
        <begin position="55"/>
        <end position="72"/>
    </location>
</feature>
<evidence type="ECO:0000313" key="3">
    <source>
        <dbReference type="Proteomes" id="UP000216013"/>
    </source>
</evidence>
<accession>A0A268AEH1</accession>
<dbReference type="InterPro" id="IPR035218">
    <property type="entry name" value="DUF5327"/>
</dbReference>
<evidence type="ECO:0000313" key="2">
    <source>
        <dbReference type="EMBL" id="PAD22518.1"/>
    </source>
</evidence>
<evidence type="ECO:0000256" key="1">
    <source>
        <dbReference type="SAM" id="MobiDB-lite"/>
    </source>
</evidence>
<organism evidence="2 3">
    <name type="scientific">Terribacillus saccharophilus</name>
    <dbReference type="NCBI Taxonomy" id="361277"/>
    <lineage>
        <taxon>Bacteria</taxon>
        <taxon>Bacillati</taxon>
        <taxon>Bacillota</taxon>
        <taxon>Bacilli</taxon>
        <taxon>Bacillales</taxon>
        <taxon>Bacillaceae</taxon>
        <taxon>Terribacillus</taxon>
    </lineage>
</organism>
<name>A0A268AEH1_9BACI</name>
<dbReference type="AlphaFoldDB" id="A0A268AEH1"/>
<dbReference type="Proteomes" id="UP000216013">
    <property type="component" value="Unassembled WGS sequence"/>
</dbReference>